<feature type="domain" description="C-JID" evidence="3">
    <location>
        <begin position="108"/>
        <end position="177"/>
    </location>
</feature>
<evidence type="ECO:0000256" key="1">
    <source>
        <dbReference type="ARBA" id="ARBA00022614"/>
    </source>
</evidence>
<evidence type="ECO:0000313" key="5">
    <source>
        <dbReference type="Proteomes" id="UP001168877"/>
    </source>
</evidence>
<comment type="caution">
    <text evidence="4">The sequence shown here is derived from an EMBL/GenBank/DDBJ whole genome shotgun (WGS) entry which is preliminary data.</text>
</comment>
<dbReference type="AlphaFoldDB" id="A0AA39SQZ0"/>
<dbReference type="InterPro" id="IPR045344">
    <property type="entry name" value="C-JID"/>
</dbReference>
<sequence>MVAAQVCQSQQVGRSEDSLIGVPVHSSRVRAVPVSSKGPSSILDVSAGAVVSISSAASMVEQGSKVSRDSVSSLVSFAQPIVSSVVSVDELDDRVYGRGRIPAKICYPENDIPEWFSFRSTGSLIDVKLPQHCFNYNFIWLALSVVVAISDPDHQCDHEEDEEDNDHNYSEVNYEHIVKSKDGDRYLNPLYSLFELLQFETYGMTCPPPMSNRSASLPSKANISTEDYVQLLSSMCHLPRKQPPPCLNLPYITIPNLRNKVTVTRKVTCGTCTLTQCTKLQ</sequence>
<keyword evidence="2" id="KW-0677">Repeat</keyword>
<reference evidence="4" key="1">
    <citation type="journal article" date="2022" name="Plant J.">
        <title>Strategies of tolerance reflected in two North American maple genomes.</title>
        <authorList>
            <person name="McEvoy S.L."/>
            <person name="Sezen U.U."/>
            <person name="Trouern-Trend A."/>
            <person name="McMahon S.M."/>
            <person name="Schaberg P.G."/>
            <person name="Yang J."/>
            <person name="Wegrzyn J.L."/>
            <person name="Swenson N.G."/>
        </authorList>
    </citation>
    <scope>NUCLEOTIDE SEQUENCE</scope>
    <source>
        <strain evidence="4">NS2018</strain>
    </source>
</reference>
<keyword evidence="1" id="KW-0433">Leucine-rich repeat</keyword>
<dbReference type="EMBL" id="JAUESC010000004">
    <property type="protein sequence ID" value="KAK0595253.1"/>
    <property type="molecule type" value="Genomic_DNA"/>
</dbReference>
<proteinExistence type="predicted"/>
<evidence type="ECO:0000256" key="2">
    <source>
        <dbReference type="ARBA" id="ARBA00022737"/>
    </source>
</evidence>
<reference evidence="4" key="2">
    <citation type="submission" date="2023-06" db="EMBL/GenBank/DDBJ databases">
        <authorList>
            <person name="Swenson N.G."/>
            <person name="Wegrzyn J.L."/>
            <person name="Mcevoy S.L."/>
        </authorList>
    </citation>
    <scope>NUCLEOTIDE SEQUENCE</scope>
    <source>
        <strain evidence="4">NS2018</strain>
        <tissue evidence="4">Leaf</tissue>
    </source>
</reference>
<name>A0AA39SQZ0_ACESA</name>
<evidence type="ECO:0000313" key="4">
    <source>
        <dbReference type="EMBL" id="KAK0595253.1"/>
    </source>
</evidence>
<keyword evidence="5" id="KW-1185">Reference proteome</keyword>
<dbReference type="Proteomes" id="UP001168877">
    <property type="component" value="Unassembled WGS sequence"/>
</dbReference>
<accession>A0AA39SQZ0</accession>
<evidence type="ECO:0000259" key="3">
    <source>
        <dbReference type="Pfam" id="PF20160"/>
    </source>
</evidence>
<protein>
    <recommendedName>
        <fullName evidence="3">C-JID domain-containing protein</fullName>
    </recommendedName>
</protein>
<gene>
    <name evidence="4" type="ORF">LWI29_004959</name>
</gene>
<dbReference type="Pfam" id="PF20160">
    <property type="entry name" value="C-JID"/>
    <property type="match status" value="1"/>
</dbReference>
<organism evidence="4 5">
    <name type="scientific">Acer saccharum</name>
    <name type="common">Sugar maple</name>
    <dbReference type="NCBI Taxonomy" id="4024"/>
    <lineage>
        <taxon>Eukaryota</taxon>
        <taxon>Viridiplantae</taxon>
        <taxon>Streptophyta</taxon>
        <taxon>Embryophyta</taxon>
        <taxon>Tracheophyta</taxon>
        <taxon>Spermatophyta</taxon>
        <taxon>Magnoliopsida</taxon>
        <taxon>eudicotyledons</taxon>
        <taxon>Gunneridae</taxon>
        <taxon>Pentapetalae</taxon>
        <taxon>rosids</taxon>
        <taxon>malvids</taxon>
        <taxon>Sapindales</taxon>
        <taxon>Sapindaceae</taxon>
        <taxon>Hippocastanoideae</taxon>
        <taxon>Acereae</taxon>
        <taxon>Acer</taxon>
    </lineage>
</organism>